<dbReference type="SUPFAM" id="SSF48452">
    <property type="entry name" value="TPR-like"/>
    <property type="match status" value="1"/>
</dbReference>
<dbReference type="InterPro" id="IPR011990">
    <property type="entry name" value="TPR-like_helical_dom_sf"/>
</dbReference>
<reference evidence="12" key="1">
    <citation type="journal article" date="2014" name="Int. J. Syst. Evol. Microbiol.">
        <title>Complete genome sequence of Corynebacterium casei LMG S-19264T (=DSM 44701T), isolated from a smear-ripened cheese.</title>
        <authorList>
            <consortium name="US DOE Joint Genome Institute (JGI-PGF)"/>
            <person name="Walter F."/>
            <person name="Albersmeier A."/>
            <person name="Kalinowski J."/>
            <person name="Ruckert C."/>
        </authorList>
    </citation>
    <scope>NUCLEOTIDE SEQUENCE</scope>
    <source>
        <strain evidence="12">CGMCC 1.15290</strain>
    </source>
</reference>
<evidence type="ECO:0000256" key="7">
    <source>
        <dbReference type="ARBA" id="ARBA00022840"/>
    </source>
</evidence>
<evidence type="ECO:0000256" key="3">
    <source>
        <dbReference type="ARBA" id="ARBA00022553"/>
    </source>
</evidence>
<dbReference type="GO" id="GO:0005524">
    <property type="term" value="F:ATP binding"/>
    <property type="evidence" value="ECO:0007669"/>
    <property type="project" value="UniProtKB-KW"/>
</dbReference>
<dbReference type="Gene3D" id="3.30.565.10">
    <property type="entry name" value="Histidine kinase-like ATPase, C-terminal domain"/>
    <property type="match status" value="1"/>
</dbReference>
<keyword evidence="10" id="KW-1133">Transmembrane helix</keyword>
<dbReference type="EC" id="2.7.13.3" evidence="2"/>
<dbReference type="InterPro" id="IPR036890">
    <property type="entry name" value="HATPase_C_sf"/>
</dbReference>
<keyword evidence="4" id="KW-0808">Transferase</keyword>
<feature type="coiled-coil region" evidence="9">
    <location>
        <begin position="355"/>
        <end position="382"/>
    </location>
</feature>
<keyword evidence="3" id="KW-0597">Phosphoprotein</keyword>
<protein>
    <recommendedName>
        <fullName evidence="2">histidine kinase</fullName>
        <ecNumber evidence="2">2.7.13.3</ecNumber>
    </recommendedName>
</protein>
<keyword evidence="6" id="KW-0418">Kinase</keyword>
<evidence type="ECO:0000313" key="12">
    <source>
        <dbReference type="EMBL" id="GGH79190.1"/>
    </source>
</evidence>
<dbReference type="GO" id="GO:0046983">
    <property type="term" value="F:protein dimerization activity"/>
    <property type="evidence" value="ECO:0007669"/>
    <property type="project" value="InterPro"/>
</dbReference>
<dbReference type="GO" id="GO:0000155">
    <property type="term" value="F:phosphorelay sensor kinase activity"/>
    <property type="evidence" value="ECO:0007669"/>
    <property type="project" value="InterPro"/>
</dbReference>
<dbReference type="SMART" id="SM00387">
    <property type="entry name" value="HATPase_c"/>
    <property type="match status" value="1"/>
</dbReference>
<feature type="domain" description="Histidine kinase" evidence="11">
    <location>
        <begin position="463"/>
        <end position="655"/>
    </location>
</feature>
<dbReference type="InterPro" id="IPR003594">
    <property type="entry name" value="HATPase_dom"/>
</dbReference>
<accession>A0A917J4D8</accession>
<evidence type="ECO:0000313" key="13">
    <source>
        <dbReference type="Proteomes" id="UP000627292"/>
    </source>
</evidence>
<dbReference type="InterPro" id="IPR005467">
    <property type="entry name" value="His_kinase_dom"/>
</dbReference>
<dbReference type="GO" id="GO:0016020">
    <property type="term" value="C:membrane"/>
    <property type="evidence" value="ECO:0007669"/>
    <property type="project" value="InterPro"/>
</dbReference>
<evidence type="ECO:0000256" key="2">
    <source>
        <dbReference type="ARBA" id="ARBA00012438"/>
    </source>
</evidence>
<evidence type="ECO:0000256" key="9">
    <source>
        <dbReference type="SAM" id="Coils"/>
    </source>
</evidence>
<dbReference type="EMBL" id="BMIB01000005">
    <property type="protein sequence ID" value="GGH79190.1"/>
    <property type="molecule type" value="Genomic_DNA"/>
</dbReference>
<dbReference type="Pfam" id="PF07730">
    <property type="entry name" value="HisKA_3"/>
    <property type="match status" value="1"/>
</dbReference>
<dbReference type="CDD" id="cd16917">
    <property type="entry name" value="HATPase_UhpB-NarQ-NarX-like"/>
    <property type="match status" value="1"/>
</dbReference>
<keyword evidence="10" id="KW-0812">Transmembrane</keyword>
<evidence type="ECO:0000256" key="8">
    <source>
        <dbReference type="ARBA" id="ARBA00023012"/>
    </source>
</evidence>
<dbReference type="InterPro" id="IPR050482">
    <property type="entry name" value="Sensor_HK_TwoCompSys"/>
</dbReference>
<evidence type="ECO:0000256" key="1">
    <source>
        <dbReference type="ARBA" id="ARBA00000085"/>
    </source>
</evidence>
<dbReference type="Proteomes" id="UP000627292">
    <property type="component" value="Unassembled WGS sequence"/>
</dbReference>
<feature type="transmembrane region" description="Helical" evidence="10">
    <location>
        <begin position="397"/>
        <end position="420"/>
    </location>
</feature>
<dbReference type="Pfam" id="PF02518">
    <property type="entry name" value="HATPase_c"/>
    <property type="match status" value="1"/>
</dbReference>
<dbReference type="PANTHER" id="PTHR24421:SF10">
    <property type="entry name" value="NITRATE_NITRITE SENSOR PROTEIN NARQ"/>
    <property type="match status" value="1"/>
</dbReference>
<keyword evidence="10" id="KW-0472">Membrane</keyword>
<keyword evidence="7" id="KW-0067">ATP-binding</keyword>
<dbReference type="InterPro" id="IPR011712">
    <property type="entry name" value="Sig_transdc_His_kin_sub3_dim/P"/>
</dbReference>
<dbReference type="Gene3D" id="1.20.5.1930">
    <property type="match status" value="1"/>
</dbReference>
<keyword evidence="5" id="KW-0547">Nucleotide-binding</keyword>
<reference evidence="12" key="2">
    <citation type="submission" date="2020-09" db="EMBL/GenBank/DDBJ databases">
        <authorList>
            <person name="Sun Q."/>
            <person name="Zhou Y."/>
        </authorList>
    </citation>
    <scope>NUCLEOTIDE SEQUENCE</scope>
    <source>
        <strain evidence="12">CGMCC 1.15290</strain>
    </source>
</reference>
<dbReference type="AlphaFoldDB" id="A0A917J4D8"/>
<keyword evidence="8" id="KW-0902">Two-component regulatory system</keyword>
<sequence length="655" mass="74054">MTGIVYVSRAQQTLPLNETAYTDSLNKVLQTATTDSTRARVHYQLSEYWRAKDTVQSKALLQKAKQLAGTNGYVQALYPFYLGQYYFNTHTAQAAVAFQQAQQQLAPFTTQEAYLFAAMAWFNYGIMLRAEKGDDFVTDIWLNKAIPLAEKSGNEEKAAHFYTQLATLLMYNARFDKAALYNNKAIALLEKKYPTSSSLMFAYLSAASNYLYSNKSAQAKPMLDKAWELLKPFPQSVNLPNYYYTEALYYTTKAQFGRAMESLNKGIPLAQQLNQQQLLQMMVFRKYNILYETGEYTRARQLLTDLLQEGTLGKDVNNRKTIYQQMATVNEAMGQAQEANRWLHAYSKLNDSLHESKLQKNIQELEIKFNKAENEKKIAALHAANEKATLSARNTRLMNWLLAAALALLLAIAAIVTLLYRNQRRQAKRKELDYQRQLINAEQQKQIQVRQALIQGEENERERLARDLHDGLGGMLAGIKLNLATMPQPAQGSGKQELSRIINQLDNSSTELRRIAHNMMPQALLSYGLEAALRDLCDTLATEQLKISFHAFDIDAQLPRSTQKTIYRIVQEMLSNVLRHANATEVLVQCSQAGSAFFITVEDNGKGFDKGLLNRTQGIGLTNIQKRVDYLNGKMEIEATVNAGTTINIELNVAG</sequence>
<name>A0A917J4D8_9BACT</name>
<dbReference type="PROSITE" id="PS50109">
    <property type="entry name" value="HIS_KIN"/>
    <property type="match status" value="1"/>
</dbReference>
<gene>
    <name evidence="12" type="ORF">GCM10011379_48180</name>
</gene>
<keyword evidence="9" id="KW-0175">Coiled coil</keyword>
<evidence type="ECO:0000256" key="10">
    <source>
        <dbReference type="SAM" id="Phobius"/>
    </source>
</evidence>
<keyword evidence="13" id="KW-1185">Reference proteome</keyword>
<dbReference type="Gene3D" id="1.25.40.10">
    <property type="entry name" value="Tetratricopeptide repeat domain"/>
    <property type="match status" value="2"/>
</dbReference>
<comment type="catalytic activity">
    <reaction evidence="1">
        <text>ATP + protein L-histidine = ADP + protein N-phospho-L-histidine.</text>
        <dbReference type="EC" id="2.7.13.3"/>
    </reaction>
</comment>
<dbReference type="PANTHER" id="PTHR24421">
    <property type="entry name" value="NITRATE/NITRITE SENSOR PROTEIN NARX-RELATED"/>
    <property type="match status" value="1"/>
</dbReference>
<organism evidence="12 13">
    <name type="scientific">Filimonas zeae</name>
    <dbReference type="NCBI Taxonomy" id="1737353"/>
    <lineage>
        <taxon>Bacteria</taxon>
        <taxon>Pseudomonadati</taxon>
        <taxon>Bacteroidota</taxon>
        <taxon>Chitinophagia</taxon>
        <taxon>Chitinophagales</taxon>
        <taxon>Chitinophagaceae</taxon>
        <taxon>Filimonas</taxon>
    </lineage>
</organism>
<evidence type="ECO:0000256" key="4">
    <source>
        <dbReference type="ARBA" id="ARBA00022679"/>
    </source>
</evidence>
<evidence type="ECO:0000256" key="5">
    <source>
        <dbReference type="ARBA" id="ARBA00022741"/>
    </source>
</evidence>
<proteinExistence type="predicted"/>
<evidence type="ECO:0000259" key="11">
    <source>
        <dbReference type="PROSITE" id="PS50109"/>
    </source>
</evidence>
<dbReference type="SUPFAM" id="SSF55874">
    <property type="entry name" value="ATPase domain of HSP90 chaperone/DNA topoisomerase II/histidine kinase"/>
    <property type="match status" value="1"/>
</dbReference>
<comment type="caution">
    <text evidence="12">The sequence shown here is derived from an EMBL/GenBank/DDBJ whole genome shotgun (WGS) entry which is preliminary data.</text>
</comment>
<evidence type="ECO:0000256" key="6">
    <source>
        <dbReference type="ARBA" id="ARBA00022777"/>
    </source>
</evidence>